<evidence type="ECO:0000256" key="3">
    <source>
        <dbReference type="ARBA" id="ARBA00022475"/>
    </source>
</evidence>
<keyword evidence="4 7" id="KW-0812">Transmembrane</keyword>
<reference evidence="9 10" key="1">
    <citation type="submission" date="2019-02" db="EMBL/GenBank/DDBJ databases">
        <title>Deep-cultivation of Planctomycetes and their phenomic and genomic characterization uncovers novel biology.</title>
        <authorList>
            <person name="Wiegand S."/>
            <person name="Jogler M."/>
            <person name="Boedeker C."/>
            <person name="Pinto D."/>
            <person name="Vollmers J."/>
            <person name="Rivas-Marin E."/>
            <person name="Kohn T."/>
            <person name="Peeters S.H."/>
            <person name="Heuer A."/>
            <person name="Rast P."/>
            <person name="Oberbeckmann S."/>
            <person name="Bunk B."/>
            <person name="Jeske O."/>
            <person name="Meyerdierks A."/>
            <person name="Storesund J.E."/>
            <person name="Kallscheuer N."/>
            <person name="Luecker S."/>
            <person name="Lage O.M."/>
            <person name="Pohl T."/>
            <person name="Merkel B.J."/>
            <person name="Hornburger P."/>
            <person name="Mueller R.-W."/>
            <person name="Bruemmer F."/>
            <person name="Labrenz M."/>
            <person name="Spormann A.M."/>
            <person name="Op den Camp H."/>
            <person name="Overmann J."/>
            <person name="Amann R."/>
            <person name="Jetten M.S.M."/>
            <person name="Mascher T."/>
            <person name="Medema M.H."/>
            <person name="Devos D.P."/>
            <person name="Kaster A.-K."/>
            <person name="Ovreas L."/>
            <person name="Rohde M."/>
            <person name="Galperin M.Y."/>
            <person name="Jogler C."/>
        </authorList>
    </citation>
    <scope>NUCLEOTIDE SEQUENCE [LARGE SCALE GENOMIC DNA]</scope>
    <source>
        <strain evidence="9 10">Poly30</strain>
    </source>
</reference>
<dbReference type="PANTHER" id="PTHR30043">
    <property type="entry name" value="PHOSPHONATES TRANSPORT SYSTEM PERMEASE PROTEIN"/>
    <property type="match status" value="1"/>
</dbReference>
<keyword evidence="2 7" id="KW-0813">Transport</keyword>
<dbReference type="AlphaFoldDB" id="A0A518ETX6"/>
<protein>
    <submittedName>
        <fullName evidence="9">Phosphate-import permease protein PhnE</fullName>
    </submittedName>
</protein>
<dbReference type="EMBL" id="CP036434">
    <property type="protein sequence ID" value="QDV07538.1"/>
    <property type="molecule type" value="Genomic_DNA"/>
</dbReference>
<evidence type="ECO:0000256" key="6">
    <source>
        <dbReference type="ARBA" id="ARBA00023136"/>
    </source>
</evidence>
<dbReference type="OrthoDB" id="8557224at2"/>
<feature type="transmembrane region" description="Helical" evidence="7">
    <location>
        <begin position="266"/>
        <end position="284"/>
    </location>
</feature>
<accession>A0A518ETX6</accession>
<dbReference type="InterPro" id="IPR035906">
    <property type="entry name" value="MetI-like_sf"/>
</dbReference>
<dbReference type="GO" id="GO:0055085">
    <property type="term" value="P:transmembrane transport"/>
    <property type="evidence" value="ECO:0007669"/>
    <property type="project" value="InterPro"/>
</dbReference>
<gene>
    <name evidence="9" type="primary">phnE_1</name>
    <name evidence="9" type="ORF">Poly30_30640</name>
</gene>
<feature type="transmembrane region" description="Helical" evidence="7">
    <location>
        <begin position="209"/>
        <end position="229"/>
    </location>
</feature>
<name>A0A518ETX6_9BACT</name>
<evidence type="ECO:0000256" key="1">
    <source>
        <dbReference type="ARBA" id="ARBA00004651"/>
    </source>
</evidence>
<evidence type="ECO:0000256" key="5">
    <source>
        <dbReference type="ARBA" id="ARBA00022989"/>
    </source>
</evidence>
<feature type="transmembrane region" description="Helical" evidence="7">
    <location>
        <begin position="90"/>
        <end position="116"/>
    </location>
</feature>
<feature type="transmembrane region" description="Helical" evidence="7">
    <location>
        <begin position="153"/>
        <end position="179"/>
    </location>
</feature>
<comment type="similarity">
    <text evidence="7">Belongs to the binding-protein-dependent transport system permease family.</text>
</comment>
<dbReference type="PROSITE" id="PS50928">
    <property type="entry name" value="ABC_TM1"/>
    <property type="match status" value="1"/>
</dbReference>
<dbReference type="RefSeq" id="WP_145198656.1">
    <property type="nucleotide sequence ID" value="NZ_CP036434.1"/>
</dbReference>
<dbReference type="Gene3D" id="1.10.3720.10">
    <property type="entry name" value="MetI-like"/>
    <property type="match status" value="1"/>
</dbReference>
<sequence length="292" mass="31130">MAIRSTSTIDAGGPIRRFPLGARALTLALIAAAGVVSARYLGLDLAGLWPRDAGWNLGGDLLGAAVHPAFGYENEVPPGTPAFPWRILGALWRTVLFAAGAMSLALPLGLLLSVLASDRFWQLRRRSGGSPAARIVQVAVRILIALMRSLHELLWAVLFLAALGLNSAAAVVSIAIPFAGTLAKVGSEMIDETSKSPAAALQDSGAGRWAALLVGVLPAALPELLSYAFYRFECAIRSAAVLGFFGYPTIGLYVAQSFENYQLREVWAYLYALIALVVLVEAWSRGVRRRLS</sequence>
<proteinExistence type="inferred from homology"/>
<evidence type="ECO:0000256" key="4">
    <source>
        <dbReference type="ARBA" id="ARBA00022692"/>
    </source>
</evidence>
<dbReference type="InterPro" id="IPR000515">
    <property type="entry name" value="MetI-like"/>
</dbReference>
<evidence type="ECO:0000313" key="9">
    <source>
        <dbReference type="EMBL" id="QDV07538.1"/>
    </source>
</evidence>
<organism evidence="9 10">
    <name type="scientific">Saltatorellus ferox</name>
    <dbReference type="NCBI Taxonomy" id="2528018"/>
    <lineage>
        <taxon>Bacteria</taxon>
        <taxon>Pseudomonadati</taxon>
        <taxon>Planctomycetota</taxon>
        <taxon>Planctomycetia</taxon>
        <taxon>Planctomycetia incertae sedis</taxon>
        <taxon>Saltatorellus</taxon>
    </lineage>
</organism>
<keyword evidence="10" id="KW-1185">Reference proteome</keyword>
<feature type="domain" description="ABC transmembrane type-1" evidence="8">
    <location>
        <begin position="91"/>
        <end position="282"/>
    </location>
</feature>
<evidence type="ECO:0000256" key="7">
    <source>
        <dbReference type="RuleBase" id="RU363032"/>
    </source>
</evidence>
<keyword evidence="5 7" id="KW-1133">Transmembrane helix</keyword>
<comment type="subcellular location">
    <subcellularLocation>
        <location evidence="1 7">Cell membrane</location>
        <topology evidence="1 7">Multi-pass membrane protein</topology>
    </subcellularLocation>
</comment>
<evidence type="ECO:0000313" key="10">
    <source>
        <dbReference type="Proteomes" id="UP000320390"/>
    </source>
</evidence>
<feature type="transmembrane region" description="Helical" evidence="7">
    <location>
        <begin position="20"/>
        <end position="41"/>
    </location>
</feature>
<dbReference type="Pfam" id="PF00528">
    <property type="entry name" value="BPD_transp_1"/>
    <property type="match status" value="1"/>
</dbReference>
<evidence type="ECO:0000259" key="8">
    <source>
        <dbReference type="PROSITE" id="PS50928"/>
    </source>
</evidence>
<dbReference type="PANTHER" id="PTHR30043:SF1">
    <property type="entry name" value="ABC TRANSPORT SYSTEM PERMEASE PROTEIN P69"/>
    <property type="match status" value="1"/>
</dbReference>
<dbReference type="GO" id="GO:0005886">
    <property type="term" value="C:plasma membrane"/>
    <property type="evidence" value="ECO:0007669"/>
    <property type="project" value="UniProtKB-SubCell"/>
</dbReference>
<dbReference type="CDD" id="cd06261">
    <property type="entry name" value="TM_PBP2"/>
    <property type="match status" value="1"/>
</dbReference>
<feature type="transmembrane region" description="Helical" evidence="7">
    <location>
        <begin position="236"/>
        <end position="254"/>
    </location>
</feature>
<dbReference type="SUPFAM" id="SSF161098">
    <property type="entry name" value="MetI-like"/>
    <property type="match status" value="1"/>
</dbReference>
<keyword evidence="6 7" id="KW-0472">Membrane</keyword>
<keyword evidence="3" id="KW-1003">Cell membrane</keyword>
<evidence type="ECO:0000256" key="2">
    <source>
        <dbReference type="ARBA" id="ARBA00022448"/>
    </source>
</evidence>
<dbReference type="Proteomes" id="UP000320390">
    <property type="component" value="Chromosome"/>
</dbReference>